<protein>
    <submittedName>
        <fullName evidence="4">TetR/AcrR family transcriptional regulator</fullName>
    </submittedName>
</protein>
<dbReference type="AlphaFoldDB" id="A0A502DM24"/>
<accession>A0A502DM24</accession>
<dbReference type="OrthoDB" id="5177743at2"/>
<feature type="domain" description="HTH tetR-type" evidence="3">
    <location>
        <begin position="17"/>
        <end position="77"/>
    </location>
</feature>
<evidence type="ECO:0000256" key="2">
    <source>
        <dbReference type="PROSITE-ProRule" id="PRU00335"/>
    </source>
</evidence>
<feature type="DNA-binding region" description="H-T-H motif" evidence="2">
    <location>
        <begin position="40"/>
        <end position="59"/>
    </location>
</feature>
<reference evidence="4 5" key="1">
    <citation type="journal article" date="2019" name="Environ. Microbiol.">
        <title>Species interactions and distinct microbial communities in high Arctic permafrost affected cryosols are associated with the CH4 and CO2 gas fluxes.</title>
        <authorList>
            <person name="Altshuler I."/>
            <person name="Hamel J."/>
            <person name="Turney S."/>
            <person name="Magnuson E."/>
            <person name="Levesque R."/>
            <person name="Greer C."/>
            <person name="Whyte L.G."/>
        </authorList>
    </citation>
    <scope>NUCLEOTIDE SEQUENCE [LARGE SCALE GENOMIC DNA]</scope>
    <source>
        <strain evidence="4 5">S5.20</strain>
    </source>
</reference>
<gene>
    <name evidence="4" type="ORF">EAH80_30665</name>
</gene>
<proteinExistence type="predicted"/>
<dbReference type="InterPro" id="IPR001647">
    <property type="entry name" value="HTH_TetR"/>
</dbReference>
<evidence type="ECO:0000256" key="1">
    <source>
        <dbReference type="ARBA" id="ARBA00023125"/>
    </source>
</evidence>
<keyword evidence="1 2" id="KW-0238">DNA-binding</keyword>
<keyword evidence="5" id="KW-1185">Reference proteome</keyword>
<dbReference type="InterPro" id="IPR009057">
    <property type="entry name" value="Homeodomain-like_sf"/>
</dbReference>
<dbReference type="GO" id="GO:0003677">
    <property type="term" value="F:DNA binding"/>
    <property type="evidence" value="ECO:0007669"/>
    <property type="project" value="UniProtKB-UniRule"/>
</dbReference>
<evidence type="ECO:0000313" key="5">
    <source>
        <dbReference type="Proteomes" id="UP000320095"/>
    </source>
</evidence>
<evidence type="ECO:0000259" key="3">
    <source>
        <dbReference type="PROSITE" id="PS50977"/>
    </source>
</evidence>
<dbReference type="Proteomes" id="UP000320095">
    <property type="component" value="Unassembled WGS sequence"/>
</dbReference>
<sequence length="197" mass="21713">MNSPRAYDMTARSAAAARTAERIVLTTMEFLETVPTAEITLKDVAAGSSVTVQTVLRRFGDRDSLLSAAIERFAREVFAHRGQATSADVEDAVTNLVDHYERWGRLVMKLITEQSCSPVLQATVQGGAEYHREWCARVFATALSDLTGAARARRIAQLVAVCDVRTWDLLRQQGGLSRAQTRTALLEMLEPLTMPTT</sequence>
<name>A0A502DM24_9MYCO</name>
<dbReference type="RefSeq" id="WP_140700180.1">
    <property type="nucleotide sequence ID" value="NZ_RCZG01000028.1"/>
</dbReference>
<dbReference type="SUPFAM" id="SSF46689">
    <property type="entry name" value="Homeodomain-like"/>
    <property type="match status" value="1"/>
</dbReference>
<comment type="caution">
    <text evidence="4">The sequence shown here is derived from an EMBL/GenBank/DDBJ whole genome shotgun (WGS) entry which is preliminary data.</text>
</comment>
<evidence type="ECO:0000313" key="4">
    <source>
        <dbReference type="EMBL" id="TPG25221.1"/>
    </source>
</evidence>
<dbReference type="PROSITE" id="PS50977">
    <property type="entry name" value="HTH_TETR_2"/>
    <property type="match status" value="1"/>
</dbReference>
<organism evidence="4 5">
    <name type="scientific">Mycolicibacterium hodleri</name>
    <dbReference type="NCBI Taxonomy" id="49897"/>
    <lineage>
        <taxon>Bacteria</taxon>
        <taxon>Bacillati</taxon>
        <taxon>Actinomycetota</taxon>
        <taxon>Actinomycetes</taxon>
        <taxon>Mycobacteriales</taxon>
        <taxon>Mycobacteriaceae</taxon>
        <taxon>Mycolicibacterium</taxon>
    </lineage>
</organism>
<dbReference type="Gene3D" id="1.10.357.10">
    <property type="entry name" value="Tetracycline Repressor, domain 2"/>
    <property type="match status" value="1"/>
</dbReference>
<dbReference type="EMBL" id="RCZG01000028">
    <property type="protein sequence ID" value="TPG25221.1"/>
    <property type="molecule type" value="Genomic_DNA"/>
</dbReference>